<dbReference type="AlphaFoldDB" id="A0A1F6DAW2"/>
<keyword evidence="2" id="KW-1133">Transmembrane helix</keyword>
<dbReference type="Proteomes" id="UP000176377">
    <property type="component" value="Unassembled WGS sequence"/>
</dbReference>
<protein>
    <submittedName>
        <fullName evidence="3">Uncharacterized protein</fullName>
    </submittedName>
</protein>
<feature type="transmembrane region" description="Helical" evidence="2">
    <location>
        <begin position="152"/>
        <end position="174"/>
    </location>
</feature>
<proteinExistence type="predicted"/>
<feature type="compositionally biased region" description="Low complexity" evidence="1">
    <location>
        <begin position="83"/>
        <end position="99"/>
    </location>
</feature>
<organism evidence="3 4">
    <name type="scientific">Candidatus Kaiserbacteria bacterium RIFCSPHIGHO2_01_FULL_56_24</name>
    <dbReference type="NCBI Taxonomy" id="1798487"/>
    <lineage>
        <taxon>Bacteria</taxon>
        <taxon>Candidatus Kaiseribacteriota</taxon>
    </lineage>
</organism>
<keyword evidence="2" id="KW-0472">Membrane</keyword>
<feature type="region of interest" description="Disordered" evidence="1">
    <location>
        <begin position="1"/>
        <end position="101"/>
    </location>
</feature>
<evidence type="ECO:0000313" key="3">
    <source>
        <dbReference type="EMBL" id="OGG58525.1"/>
    </source>
</evidence>
<name>A0A1F6DAW2_9BACT</name>
<feature type="compositionally biased region" description="Pro residues" evidence="1">
    <location>
        <begin position="1"/>
        <end position="16"/>
    </location>
</feature>
<reference evidence="3 4" key="1">
    <citation type="journal article" date="2016" name="Nat. Commun.">
        <title>Thousands of microbial genomes shed light on interconnected biogeochemical processes in an aquifer system.</title>
        <authorList>
            <person name="Anantharaman K."/>
            <person name="Brown C.T."/>
            <person name="Hug L.A."/>
            <person name="Sharon I."/>
            <person name="Castelle C.J."/>
            <person name="Probst A.J."/>
            <person name="Thomas B.C."/>
            <person name="Singh A."/>
            <person name="Wilkins M.J."/>
            <person name="Karaoz U."/>
            <person name="Brodie E.L."/>
            <person name="Williams K.H."/>
            <person name="Hubbard S.S."/>
            <person name="Banfield J.F."/>
        </authorList>
    </citation>
    <scope>NUCLEOTIDE SEQUENCE [LARGE SCALE GENOMIC DNA]</scope>
</reference>
<dbReference type="EMBL" id="MFLA01000032">
    <property type="protein sequence ID" value="OGG58525.1"/>
    <property type="molecule type" value="Genomic_DNA"/>
</dbReference>
<evidence type="ECO:0000256" key="2">
    <source>
        <dbReference type="SAM" id="Phobius"/>
    </source>
</evidence>
<evidence type="ECO:0000256" key="1">
    <source>
        <dbReference type="SAM" id="MobiDB-lite"/>
    </source>
</evidence>
<sequence length="390" mass="42473">MPAPSLQPANPAPPKNPAGNQLQDDIAQILGKVKIPERHSTMPQEAVTEKHYDTTLADPLSPVPHDAAPRGIPAPGVSPSEKSATSAAPETPSAPSQSSDLRSLHTLKDDLQHVVQENKISYVRAIALEEEKRHRIEARSPNIARKGRRSSFMLFMVGILIGTGALALGAVYLVTQQRTGKENASLRSDILFAEQSVPFPVDNEAPSDVRRTLASARTSGALTLGAILQIVPVHTQTDPATGQTSTTPLTFGEFLKALGTRAPDDLARALNDDFFFGIHTVDENAPVIIVPVTSYERAFAAMLEWEPDMNADLEPLFTLLPSQTTSANGLPVVRKFDDTVMRNYDVRALKDDAGTIQLYYSFPTRNILIIAESPFSFAEILSRLRADRRL</sequence>
<keyword evidence="2" id="KW-0812">Transmembrane</keyword>
<accession>A0A1F6DAW2</accession>
<evidence type="ECO:0000313" key="4">
    <source>
        <dbReference type="Proteomes" id="UP000176377"/>
    </source>
</evidence>
<comment type="caution">
    <text evidence="3">The sequence shown here is derived from an EMBL/GenBank/DDBJ whole genome shotgun (WGS) entry which is preliminary data.</text>
</comment>
<gene>
    <name evidence="3" type="ORF">A2765_02240</name>
</gene>